<dbReference type="Pfam" id="PF01695">
    <property type="entry name" value="IstB_IS21"/>
    <property type="match status" value="1"/>
</dbReference>
<dbReference type="EMBL" id="PFED01000177">
    <property type="protein sequence ID" value="PJE62563.1"/>
    <property type="molecule type" value="Genomic_DNA"/>
</dbReference>
<dbReference type="AlphaFoldDB" id="A0A2M8KRN6"/>
<dbReference type="Gene3D" id="3.40.50.300">
    <property type="entry name" value="P-loop containing nucleotide triphosphate hydrolases"/>
    <property type="match status" value="1"/>
</dbReference>
<dbReference type="InterPro" id="IPR002611">
    <property type="entry name" value="IstB_ATP-bd"/>
</dbReference>
<dbReference type="Proteomes" id="UP000229554">
    <property type="component" value="Unassembled WGS sequence"/>
</dbReference>
<organism evidence="2 3">
    <name type="scientific">Candidatus Roizmanbacteria bacterium CG10_big_fil_rev_8_21_14_0_10_39_6</name>
    <dbReference type="NCBI Taxonomy" id="1974853"/>
    <lineage>
        <taxon>Bacteria</taxon>
        <taxon>Candidatus Roizmaniibacteriota</taxon>
    </lineage>
</organism>
<dbReference type="InterPro" id="IPR027417">
    <property type="entry name" value="P-loop_NTPase"/>
</dbReference>
<protein>
    <recommendedName>
        <fullName evidence="1">IstB-like ATP-binding domain-containing protein</fullName>
    </recommendedName>
</protein>
<name>A0A2M8KRN6_9BACT</name>
<feature type="non-terminal residue" evidence="2">
    <location>
        <position position="72"/>
    </location>
</feature>
<evidence type="ECO:0000259" key="1">
    <source>
        <dbReference type="Pfam" id="PF01695"/>
    </source>
</evidence>
<proteinExistence type="predicted"/>
<comment type="caution">
    <text evidence="2">The sequence shown here is derived from an EMBL/GenBank/DDBJ whole genome shotgun (WGS) entry which is preliminary data.</text>
</comment>
<feature type="domain" description="IstB-like ATP-binding" evidence="1">
    <location>
        <begin position="34"/>
        <end position="72"/>
    </location>
</feature>
<evidence type="ECO:0000313" key="2">
    <source>
        <dbReference type="EMBL" id="PJE62563.1"/>
    </source>
</evidence>
<accession>A0A2M8KRN6</accession>
<sequence>MLLRYKILSTDLGCFQSAIFDVPSKGNKAYLHSRGDFFEIVSKRYEKGSIIITSNRSVHQWDSVFIDKTLTT</sequence>
<gene>
    <name evidence="2" type="ORF">COU88_04325</name>
</gene>
<evidence type="ECO:0000313" key="3">
    <source>
        <dbReference type="Proteomes" id="UP000229554"/>
    </source>
</evidence>
<reference evidence="3" key="1">
    <citation type="submission" date="2017-09" db="EMBL/GenBank/DDBJ databases">
        <title>Depth-based differentiation of microbial function through sediment-hosted aquifers and enrichment of novel symbionts in the deep terrestrial subsurface.</title>
        <authorList>
            <person name="Probst A.J."/>
            <person name="Ladd B."/>
            <person name="Jarett J.K."/>
            <person name="Geller-Mcgrath D.E."/>
            <person name="Sieber C.M.K."/>
            <person name="Emerson J.B."/>
            <person name="Anantharaman K."/>
            <person name="Thomas B.C."/>
            <person name="Malmstrom R."/>
            <person name="Stieglmeier M."/>
            <person name="Klingl A."/>
            <person name="Woyke T."/>
            <person name="Ryan C.M."/>
            <person name="Banfield J.F."/>
        </authorList>
    </citation>
    <scope>NUCLEOTIDE SEQUENCE [LARGE SCALE GENOMIC DNA]</scope>
</reference>
<dbReference type="GO" id="GO:0005524">
    <property type="term" value="F:ATP binding"/>
    <property type="evidence" value="ECO:0007669"/>
    <property type="project" value="InterPro"/>
</dbReference>